<reference evidence="1" key="1">
    <citation type="submission" date="2023-12" db="EMBL/GenBank/DDBJ databases">
        <title>Diversity of Rhizobium in root nodule of phaseolus vulgaris.</title>
        <authorList>
            <person name="Wang H."/>
        </authorList>
    </citation>
    <scope>NUCLEOTIDE SEQUENCE</scope>
    <source>
        <strain evidence="1">MJ31</strain>
    </source>
</reference>
<name>A0ACC6N333_9HYPH</name>
<evidence type="ECO:0000313" key="1">
    <source>
        <dbReference type="EMBL" id="MEA3519812.1"/>
    </source>
</evidence>
<keyword evidence="2" id="KW-1185">Reference proteome</keyword>
<sequence>MPKARPTQFSTRFESRFRFRNHFQLILRREFAMSVTRWEDDATLWHGPDYGSEALKYHPDVKSAAVAGRIITCVEIVDWSGTGTKDMLISAWDACYDGRVFLRRQIGTYPDGTPILGEEELLEGVRGYVTAVKDGDVFHLVSASRLRKQIYVFPNVGRKGEPEFGEPVRLDLDADWVKGNEYFHMARFHDIDGDGVAELIVGSDYWNDYWPNGLEWNDEGYRGYDDAGRWLGGPLRGFLYAFKNKGTLAAPVLEKGHALIAGETPLEVYGQLAPAFGKFGTKQQYLIAGEFWNILHIARQREDGTFEPTSLIRAVDDKVLELGHCIHLPCVVDWDGDGREDILYGAEDGYISFLKNVGDGEDGLPRFEQRGRIETTKPLIHAGILPSPAAYDFSGDGHYDLVVGNSTGELLFYQSREQDGIIYLDKEIMLKGGDTPIRLAAGLTGSIQGPSEKMFGYSCPTLADWTGNGSMDILVSDVTGRHRLFRNTGEKVLPPRFGEEEFLTFKGKPLKTVWRVRPAVVDWLKDSDLHYVALDEDGVLSDWRKASDTELVDKRFLRWQDGEAMRFTVDVGGGRGRVKLCFCDWEGAGRTDLIFGTHARACVPPDPKTGAPRNTTKQAGLFYSRNVGTPEEPRFALPVPIKHRGVTIQMAMHVASPEVVDWAGRGVLDIIVGIEDGSIVWLKREELSW</sequence>
<organism evidence="1 2">
    <name type="scientific">Rhizobium mulingense</name>
    <dbReference type="NCBI Taxonomy" id="3031128"/>
    <lineage>
        <taxon>Bacteria</taxon>
        <taxon>Pseudomonadati</taxon>
        <taxon>Pseudomonadota</taxon>
        <taxon>Alphaproteobacteria</taxon>
        <taxon>Hyphomicrobiales</taxon>
        <taxon>Rhizobiaceae</taxon>
        <taxon>Rhizobium/Agrobacterium group</taxon>
        <taxon>Rhizobium</taxon>
    </lineage>
</organism>
<protein>
    <submittedName>
        <fullName evidence="1">VCBS repeat-containing protein</fullName>
    </submittedName>
</protein>
<proteinExistence type="predicted"/>
<dbReference type="Proteomes" id="UP001304050">
    <property type="component" value="Unassembled WGS sequence"/>
</dbReference>
<dbReference type="EMBL" id="JAYESG010000012">
    <property type="protein sequence ID" value="MEA3519812.1"/>
    <property type="molecule type" value="Genomic_DNA"/>
</dbReference>
<comment type="caution">
    <text evidence="1">The sequence shown here is derived from an EMBL/GenBank/DDBJ whole genome shotgun (WGS) entry which is preliminary data.</text>
</comment>
<gene>
    <name evidence="1" type="ORF">U8465_22325</name>
</gene>
<evidence type="ECO:0000313" key="2">
    <source>
        <dbReference type="Proteomes" id="UP001304050"/>
    </source>
</evidence>
<accession>A0ACC6N333</accession>